<evidence type="ECO:0000256" key="7">
    <source>
        <dbReference type="ARBA" id="ARBA00023125"/>
    </source>
</evidence>
<dbReference type="SMART" id="SM00355">
    <property type="entry name" value="ZnF_C2H2"/>
    <property type="match status" value="5"/>
</dbReference>
<dbReference type="GO" id="GO:0008270">
    <property type="term" value="F:zinc ion binding"/>
    <property type="evidence" value="ECO:0007669"/>
    <property type="project" value="UniProtKB-KW"/>
</dbReference>
<dbReference type="OrthoDB" id="6077919at2759"/>
<feature type="domain" description="C2H2-type" evidence="12">
    <location>
        <begin position="308"/>
        <end position="335"/>
    </location>
</feature>
<evidence type="ECO:0000256" key="4">
    <source>
        <dbReference type="ARBA" id="ARBA00022771"/>
    </source>
</evidence>
<evidence type="ECO:0000256" key="3">
    <source>
        <dbReference type="ARBA" id="ARBA00022737"/>
    </source>
</evidence>
<keyword evidence="6" id="KW-0805">Transcription regulation</keyword>
<evidence type="ECO:0000259" key="12">
    <source>
        <dbReference type="PROSITE" id="PS50157"/>
    </source>
</evidence>
<evidence type="ECO:0000256" key="11">
    <source>
        <dbReference type="PROSITE-ProRule" id="PRU01263"/>
    </source>
</evidence>
<dbReference type="Proteomes" id="UP000594454">
    <property type="component" value="Chromosome 6"/>
</dbReference>
<evidence type="ECO:0000256" key="1">
    <source>
        <dbReference type="ARBA" id="ARBA00004123"/>
    </source>
</evidence>
<evidence type="ECO:0000256" key="2">
    <source>
        <dbReference type="ARBA" id="ARBA00022723"/>
    </source>
</evidence>
<evidence type="ECO:0000313" key="15">
    <source>
        <dbReference type="Proteomes" id="UP000594454"/>
    </source>
</evidence>
<comment type="subcellular location">
    <subcellularLocation>
        <location evidence="1">Nucleus</location>
    </subcellularLocation>
</comment>
<dbReference type="GO" id="GO:0010468">
    <property type="term" value="P:regulation of gene expression"/>
    <property type="evidence" value="ECO:0007669"/>
    <property type="project" value="TreeGrafter"/>
</dbReference>
<keyword evidence="9" id="KW-0539">Nucleus</keyword>
<dbReference type="FunFam" id="3.30.160.60:FF:000065">
    <property type="entry name" value="B-cell CLL/lymphoma 6, member B"/>
    <property type="match status" value="1"/>
</dbReference>
<dbReference type="PROSITE" id="PS51915">
    <property type="entry name" value="ZAD"/>
    <property type="match status" value="1"/>
</dbReference>
<keyword evidence="3" id="KW-0677">Repeat</keyword>
<feature type="domain" description="C2H2-type" evidence="12">
    <location>
        <begin position="196"/>
        <end position="223"/>
    </location>
</feature>
<dbReference type="InterPro" id="IPR013087">
    <property type="entry name" value="Znf_C2H2_type"/>
</dbReference>
<gene>
    <name evidence="14" type="ORF">HERILL_LOCUS15232</name>
</gene>
<dbReference type="InterPro" id="IPR050331">
    <property type="entry name" value="Zinc_finger"/>
</dbReference>
<dbReference type="AlphaFoldDB" id="A0A7R8V7E2"/>
<dbReference type="GO" id="GO:0005634">
    <property type="term" value="C:nucleus"/>
    <property type="evidence" value="ECO:0007669"/>
    <property type="project" value="UniProtKB-SubCell"/>
</dbReference>
<dbReference type="PROSITE" id="PS50157">
    <property type="entry name" value="ZINC_FINGER_C2H2_2"/>
    <property type="match status" value="5"/>
</dbReference>
<evidence type="ECO:0000256" key="9">
    <source>
        <dbReference type="ARBA" id="ARBA00023242"/>
    </source>
</evidence>
<dbReference type="GO" id="GO:0003677">
    <property type="term" value="F:DNA binding"/>
    <property type="evidence" value="ECO:0007669"/>
    <property type="project" value="UniProtKB-KW"/>
</dbReference>
<dbReference type="FunFam" id="3.30.160.60:FF:000478">
    <property type="entry name" value="Zinc finger protein 133"/>
    <property type="match status" value="1"/>
</dbReference>
<dbReference type="SUPFAM" id="SSF57667">
    <property type="entry name" value="beta-beta-alpha zinc fingers"/>
    <property type="match status" value="3"/>
</dbReference>
<feature type="domain" description="C2H2-type" evidence="12">
    <location>
        <begin position="280"/>
        <end position="307"/>
    </location>
</feature>
<evidence type="ECO:0000256" key="8">
    <source>
        <dbReference type="ARBA" id="ARBA00023163"/>
    </source>
</evidence>
<evidence type="ECO:0000313" key="14">
    <source>
        <dbReference type="EMBL" id="CAD7092905.1"/>
    </source>
</evidence>
<protein>
    <submittedName>
        <fullName evidence="14">Uncharacterized protein</fullName>
    </submittedName>
</protein>
<feature type="domain" description="ZAD" evidence="13">
    <location>
        <begin position="1"/>
        <end position="64"/>
    </location>
</feature>
<dbReference type="EMBL" id="LR899014">
    <property type="protein sequence ID" value="CAD7092905.1"/>
    <property type="molecule type" value="Genomic_DNA"/>
</dbReference>
<dbReference type="FunFam" id="3.30.160.60:FF:000325">
    <property type="entry name" value="ZFP90 zinc finger protein"/>
    <property type="match status" value="1"/>
</dbReference>
<dbReference type="SUPFAM" id="SSF57716">
    <property type="entry name" value="Glucocorticoid receptor-like (DNA-binding domain)"/>
    <property type="match status" value="1"/>
</dbReference>
<evidence type="ECO:0000256" key="10">
    <source>
        <dbReference type="PROSITE-ProRule" id="PRU00042"/>
    </source>
</evidence>
<feature type="domain" description="C2H2-type" evidence="12">
    <location>
        <begin position="252"/>
        <end position="279"/>
    </location>
</feature>
<dbReference type="InParanoid" id="A0A7R8V7E2"/>
<organism evidence="14 15">
    <name type="scientific">Hermetia illucens</name>
    <name type="common">Black soldier fly</name>
    <dbReference type="NCBI Taxonomy" id="343691"/>
    <lineage>
        <taxon>Eukaryota</taxon>
        <taxon>Metazoa</taxon>
        <taxon>Ecdysozoa</taxon>
        <taxon>Arthropoda</taxon>
        <taxon>Hexapoda</taxon>
        <taxon>Insecta</taxon>
        <taxon>Pterygota</taxon>
        <taxon>Neoptera</taxon>
        <taxon>Endopterygota</taxon>
        <taxon>Diptera</taxon>
        <taxon>Brachycera</taxon>
        <taxon>Stratiomyomorpha</taxon>
        <taxon>Stratiomyidae</taxon>
        <taxon>Hermetiinae</taxon>
        <taxon>Hermetia</taxon>
    </lineage>
</organism>
<dbReference type="FunCoup" id="A0A7R8V7E2">
    <property type="interactions" value="219"/>
</dbReference>
<reference evidence="14 15" key="1">
    <citation type="submission" date="2020-11" db="EMBL/GenBank/DDBJ databases">
        <authorList>
            <person name="Wallbank WR R."/>
            <person name="Pardo Diaz C."/>
            <person name="Kozak K."/>
            <person name="Martin S."/>
            <person name="Jiggins C."/>
            <person name="Moest M."/>
            <person name="Warren A I."/>
            <person name="Generalovic N T."/>
            <person name="Byers J.R.P. K."/>
            <person name="Montejo-Kovacevich G."/>
            <person name="Yen C E."/>
        </authorList>
    </citation>
    <scope>NUCLEOTIDE SEQUENCE [LARGE SCALE GENOMIC DNA]</scope>
</reference>
<proteinExistence type="predicted"/>
<name>A0A7R8V7E2_HERIL</name>
<keyword evidence="4 10" id="KW-0863">Zinc-finger</keyword>
<dbReference type="PANTHER" id="PTHR16515:SF49">
    <property type="entry name" value="GASTRULA ZINC FINGER PROTEIN XLCGF49.1-LIKE-RELATED"/>
    <property type="match status" value="1"/>
</dbReference>
<dbReference type="FunFam" id="3.30.160.60:FF:000275">
    <property type="entry name" value="zinc finger protein 90 homolog"/>
    <property type="match status" value="1"/>
</dbReference>
<dbReference type="Gene3D" id="3.30.160.60">
    <property type="entry name" value="Classic Zinc Finger"/>
    <property type="match status" value="5"/>
</dbReference>
<keyword evidence="2" id="KW-0479">Metal-binding</keyword>
<dbReference type="PROSITE" id="PS00028">
    <property type="entry name" value="ZINC_FINGER_C2H2_1"/>
    <property type="match status" value="5"/>
</dbReference>
<keyword evidence="5" id="KW-0862">Zinc</keyword>
<accession>A0A7R8V7E2</accession>
<keyword evidence="8" id="KW-0804">Transcription</keyword>
<feature type="domain" description="C2H2-type" evidence="12">
    <location>
        <begin position="224"/>
        <end position="251"/>
    </location>
</feature>
<keyword evidence="7" id="KW-0238">DNA-binding</keyword>
<comment type="caution">
    <text evidence="11">Lacks conserved residue(s) required for the propagation of feature annotation.</text>
</comment>
<evidence type="ECO:0000256" key="5">
    <source>
        <dbReference type="ARBA" id="ARBA00022833"/>
    </source>
</evidence>
<keyword evidence="15" id="KW-1185">Reference proteome</keyword>
<dbReference type="Gene3D" id="3.40.1800.20">
    <property type="match status" value="1"/>
</dbReference>
<evidence type="ECO:0000259" key="13">
    <source>
        <dbReference type="PROSITE" id="PS51915"/>
    </source>
</evidence>
<dbReference type="InterPro" id="IPR036236">
    <property type="entry name" value="Znf_C2H2_sf"/>
</dbReference>
<sequence>MHSIFDRDEDGLLIADKIMSCSNLEISQGQNLPEQICMNCLSELKTAYHFRSNCENSNTVLEAFTKGDIVKDLVVCSVKGKVYEYKPPEGLDIKRIRKSATPPPSEASEKKETFEELMTISKLEMDEEDIITEELEETENEKNGNLTHYEISILGEETSSENPVIVTVPKNTARKNGNSKRNTAKQARAKGEKPLYICELCGNIFKHNHALETHMRRHRKEKPFSCEICGRGFVLNVELTCHMRTHTGQKPYACRYCDRRFSDFGSRIKHERSHTGERPYSCGTCGKAFAYSYGLSSHMLTHTGEKPEKCEKCGKRFTKKHHLTNHLKTHLKQELALKKTQQMAEQAQQVEDSQNNLLTILQSDVNMDQYVEEVTMIDGEENTQFEEFEGKPTIIFYPDVQNL</sequence>
<dbReference type="InterPro" id="IPR012934">
    <property type="entry name" value="Znf_AD"/>
</dbReference>
<dbReference type="Pfam" id="PF00096">
    <property type="entry name" value="zf-C2H2"/>
    <property type="match status" value="4"/>
</dbReference>
<dbReference type="PANTHER" id="PTHR16515">
    <property type="entry name" value="PR DOMAIN ZINC FINGER PROTEIN"/>
    <property type="match status" value="1"/>
</dbReference>
<dbReference type="Pfam" id="PF07776">
    <property type="entry name" value="zf-AD"/>
    <property type="match status" value="1"/>
</dbReference>
<evidence type="ECO:0000256" key="6">
    <source>
        <dbReference type="ARBA" id="ARBA00023015"/>
    </source>
</evidence>